<feature type="compositionally biased region" description="Acidic residues" evidence="10">
    <location>
        <begin position="789"/>
        <end position="801"/>
    </location>
</feature>
<dbReference type="GO" id="GO:0008270">
    <property type="term" value="F:zinc ion binding"/>
    <property type="evidence" value="ECO:0007669"/>
    <property type="project" value="UniProtKB-KW"/>
</dbReference>
<evidence type="ECO:0000259" key="13">
    <source>
        <dbReference type="PROSITE" id="PS50081"/>
    </source>
</evidence>
<dbReference type="FunFam" id="1.20.900.10:FF:000004">
    <property type="entry name" value="Rho guanine nucleotide exchange factor 2"/>
    <property type="match status" value="1"/>
</dbReference>
<dbReference type="InterPro" id="IPR001849">
    <property type="entry name" value="PH_domain"/>
</dbReference>
<dbReference type="Pfam" id="PF17838">
    <property type="entry name" value="PH_16"/>
    <property type="match status" value="1"/>
</dbReference>
<evidence type="ECO:0000256" key="5">
    <source>
        <dbReference type="ARBA" id="ARBA00022723"/>
    </source>
</evidence>
<dbReference type="CDD" id="cd20877">
    <property type="entry name" value="C1_ARHGEF2"/>
    <property type="match status" value="1"/>
</dbReference>
<dbReference type="GO" id="GO:0008017">
    <property type="term" value="F:microtubule binding"/>
    <property type="evidence" value="ECO:0007669"/>
    <property type="project" value="TreeGrafter"/>
</dbReference>
<feature type="compositionally biased region" description="Basic and acidic residues" evidence="10">
    <location>
        <begin position="766"/>
        <end position="778"/>
    </location>
</feature>
<dbReference type="SUPFAM" id="SSF48065">
    <property type="entry name" value="DBL homology domain (DH-domain)"/>
    <property type="match status" value="1"/>
</dbReference>
<feature type="region of interest" description="Disordered" evidence="10">
    <location>
        <begin position="743"/>
        <end position="819"/>
    </location>
</feature>
<reference evidence="14" key="2">
    <citation type="submission" date="2025-08" db="UniProtKB">
        <authorList>
            <consortium name="Ensembl"/>
        </authorList>
    </citation>
    <scope>IDENTIFICATION</scope>
</reference>
<dbReference type="PANTHER" id="PTHR13944:SF20">
    <property type="entry name" value="RHO GUANINE NUCLEOTIDE EXCHANGE FACTOR 2"/>
    <property type="match status" value="1"/>
</dbReference>
<dbReference type="InterPro" id="IPR011993">
    <property type="entry name" value="PH-like_dom_sf"/>
</dbReference>
<keyword evidence="3" id="KW-0597">Phosphoprotein</keyword>
<dbReference type="GO" id="GO:0005856">
    <property type="term" value="C:cytoskeleton"/>
    <property type="evidence" value="ECO:0007669"/>
    <property type="project" value="TreeGrafter"/>
</dbReference>
<dbReference type="InterPro" id="IPR041020">
    <property type="entry name" value="PH_16"/>
</dbReference>
<dbReference type="InterPro" id="IPR002219">
    <property type="entry name" value="PKC_DAG/PE"/>
</dbReference>
<dbReference type="Ensembl" id="ENSATET00000019490.2">
    <property type="protein sequence ID" value="ENSATEP00000019173.2"/>
    <property type="gene ID" value="ENSATEG00000013309.3"/>
</dbReference>
<dbReference type="InterPro" id="IPR046349">
    <property type="entry name" value="C1-like_sf"/>
</dbReference>
<evidence type="ECO:0008006" key="16">
    <source>
        <dbReference type="Google" id="ProtNLM"/>
    </source>
</evidence>
<accession>A0A3Q1INB8</accession>
<dbReference type="InterPro" id="IPR000219">
    <property type="entry name" value="DH_dom"/>
</dbReference>
<dbReference type="Gene3D" id="2.30.29.30">
    <property type="entry name" value="Pleckstrin-homology domain (PH domain)/Phosphotyrosine-binding domain (PTB)"/>
    <property type="match status" value="1"/>
</dbReference>
<dbReference type="PROSITE" id="PS50003">
    <property type="entry name" value="PH_DOMAIN"/>
    <property type="match status" value="1"/>
</dbReference>
<dbReference type="SMART" id="SM00233">
    <property type="entry name" value="PH"/>
    <property type="match status" value="1"/>
</dbReference>
<dbReference type="CDD" id="cd00160">
    <property type="entry name" value="RhoGEF"/>
    <property type="match status" value="1"/>
</dbReference>
<evidence type="ECO:0000256" key="2">
    <source>
        <dbReference type="ARBA" id="ARBA00022490"/>
    </source>
</evidence>
<feature type="compositionally biased region" description="Polar residues" evidence="10">
    <location>
        <begin position="807"/>
        <end position="819"/>
    </location>
</feature>
<evidence type="ECO:0000256" key="3">
    <source>
        <dbReference type="ARBA" id="ARBA00022553"/>
    </source>
</evidence>
<evidence type="ECO:0000256" key="4">
    <source>
        <dbReference type="ARBA" id="ARBA00022658"/>
    </source>
</evidence>
<dbReference type="GO" id="GO:0005085">
    <property type="term" value="F:guanyl-nucleotide exchange factor activity"/>
    <property type="evidence" value="ECO:0007669"/>
    <property type="project" value="UniProtKB-KW"/>
</dbReference>
<keyword evidence="7" id="KW-0862">Zinc</keyword>
<keyword evidence="15" id="KW-1185">Reference proteome</keyword>
<dbReference type="PROSITE" id="PS50081">
    <property type="entry name" value="ZF_DAG_PE_2"/>
    <property type="match status" value="1"/>
</dbReference>
<dbReference type="PANTHER" id="PTHR13944">
    <property type="entry name" value="AGAP007712-PA"/>
    <property type="match status" value="1"/>
</dbReference>
<dbReference type="Proteomes" id="UP000265040">
    <property type="component" value="Chromosome 11"/>
</dbReference>
<dbReference type="SMART" id="SM00109">
    <property type="entry name" value="C1"/>
    <property type="match status" value="1"/>
</dbReference>
<dbReference type="GO" id="GO:0045666">
    <property type="term" value="P:positive regulation of neuron differentiation"/>
    <property type="evidence" value="ECO:0007669"/>
    <property type="project" value="TreeGrafter"/>
</dbReference>
<sequence>LILSNKERERMREREKAAREREARYSNGHLFTSLTVSGTTLCTACNKSITAKEALSCPTCNVTIHNRCRDTLPNCAKMKQRVSHRLRHKSTRNSPGMRERPTSAIYPSESFRQTLLGSRRGRSSLSLSKSVSTNNIVGTLNDDSPLGLRRILSQSTDSLSFRARAMSMESLNDDGDYTSMLEEIEIEGQDFKADSWSMAVDSSYLHTHRKNDIKRQDVIYELIQTELHHMRTLYIMERVFRQNMLDELQLDPSTVHVMFPCLDHLIRIHSHFLAQLLQRRNNSLQPGSCRNFTIHQLGDILLEQFSGQCADDMQKTYAEFCSRHLKAVKLYKELLARDKRFQCFIRRVSRGPLLRCHGVQECILLVTQRIFKYPVLIQRILDNTTEDEEEASSLAYCLTMVRELLSSIDQQMEDLEKTQRLQEIQSKLDPRAEARVRDGGIFKAGELFRRRLVHEGTLFWKTPGSRLKDIQVLLMTDILVFLQEKDQRYIFPSMDKPPVVSLQNLIVRDIANQERGMFIISDSSPPEMYEFHAASKEDKNNWIRHIQRTVSKCPSREEFPLIETEYKAHLRRLKADLQQKDREMLELLQERVTLFCELAERTSSQDGLQPPITRYLFRADTPQAPRAEKLLLDATSEVDRLSELLLGSSVDIPLQCHHNHMEMLETKLLLQETMVPAGGGVWRPLWRDGGNREASVGSTIGELALLQRQHSLLQEELLRLRDAESRFKDSERARAKLERQVRHMKVCSGATPASQQSASLQPGREISTEADRSEEPVHQSHGLQTGSDVEVDMTSDDDDGSASESSKGQIIDNNIMYNE</sequence>
<dbReference type="GO" id="GO:0032587">
    <property type="term" value="C:ruffle membrane"/>
    <property type="evidence" value="ECO:0007669"/>
    <property type="project" value="TreeGrafter"/>
</dbReference>
<dbReference type="SUPFAM" id="SSF50729">
    <property type="entry name" value="PH domain-like"/>
    <property type="match status" value="1"/>
</dbReference>
<organism evidence="14 15">
    <name type="scientific">Anabas testudineus</name>
    <name type="common">Climbing perch</name>
    <name type="synonym">Anthias testudineus</name>
    <dbReference type="NCBI Taxonomy" id="64144"/>
    <lineage>
        <taxon>Eukaryota</taxon>
        <taxon>Metazoa</taxon>
        <taxon>Chordata</taxon>
        <taxon>Craniata</taxon>
        <taxon>Vertebrata</taxon>
        <taxon>Euteleostomi</taxon>
        <taxon>Actinopterygii</taxon>
        <taxon>Neopterygii</taxon>
        <taxon>Teleostei</taxon>
        <taxon>Neoteleostei</taxon>
        <taxon>Acanthomorphata</taxon>
        <taxon>Anabantaria</taxon>
        <taxon>Anabantiformes</taxon>
        <taxon>Anabantoidei</taxon>
        <taxon>Anabantidae</taxon>
        <taxon>Anabas</taxon>
    </lineage>
</organism>
<keyword evidence="2" id="KW-0963">Cytoplasm</keyword>
<evidence type="ECO:0000256" key="1">
    <source>
        <dbReference type="ARBA" id="ARBA00004496"/>
    </source>
</evidence>
<name>A0A3Q1INB8_ANATE</name>
<dbReference type="SUPFAM" id="SSF57889">
    <property type="entry name" value="Cysteine-rich domain"/>
    <property type="match status" value="1"/>
</dbReference>
<feature type="domain" description="Phorbol-ester/DAG-type" evidence="13">
    <location>
        <begin position="28"/>
        <end position="75"/>
    </location>
</feature>
<dbReference type="Pfam" id="PF00130">
    <property type="entry name" value="C1_1"/>
    <property type="match status" value="1"/>
</dbReference>
<dbReference type="Gene3D" id="3.30.60.20">
    <property type="match status" value="1"/>
</dbReference>
<evidence type="ECO:0000256" key="10">
    <source>
        <dbReference type="SAM" id="MobiDB-lite"/>
    </source>
</evidence>
<dbReference type="AlphaFoldDB" id="A0A3Q1INB8"/>
<dbReference type="GO" id="GO:0000902">
    <property type="term" value="P:cell morphogenesis"/>
    <property type="evidence" value="ECO:0007669"/>
    <property type="project" value="TreeGrafter"/>
</dbReference>
<feature type="coiled-coil region" evidence="9">
    <location>
        <begin position="703"/>
        <end position="740"/>
    </location>
</feature>
<evidence type="ECO:0000259" key="12">
    <source>
        <dbReference type="PROSITE" id="PS50010"/>
    </source>
</evidence>
<feature type="domain" description="DH" evidence="12">
    <location>
        <begin position="214"/>
        <end position="411"/>
    </location>
</feature>
<dbReference type="GeneTree" id="ENSGT00940000158341"/>
<comment type="subcellular location">
    <subcellularLocation>
        <location evidence="1">Cytoplasm</location>
    </subcellularLocation>
</comment>
<reference evidence="14" key="3">
    <citation type="submission" date="2025-09" db="UniProtKB">
        <authorList>
            <consortium name="Ensembl"/>
        </authorList>
    </citation>
    <scope>IDENTIFICATION</scope>
</reference>
<proteinExistence type="predicted"/>
<feature type="coiled-coil region" evidence="9">
    <location>
        <begin position="563"/>
        <end position="590"/>
    </location>
</feature>
<reference evidence="14" key="1">
    <citation type="submission" date="2021-04" db="EMBL/GenBank/DDBJ databases">
        <authorList>
            <consortium name="Wellcome Sanger Institute Data Sharing"/>
        </authorList>
    </citation>
    <scope>NUCLEOTIDE SEQUENCE [LARGE SCALE GENOMIC DNA]</scope>
</reference>
<evidence type="ECO:0000256" key="6">
    <source>
        <dbReference type="ARBA" id="ARBA00022771"/>
    </source>
</evidence>
<keyword evidence="5" id="KW-0479">Metal-binding</keyword>
<dbReference type="Pfam" id="PF00621">
    <property type="entry name" value="RhoGEF"/>
    <property type="match status" value="1"/>
</dbReference>
<dbReference type="PROSITE" id="PS00479">
    <property type="entry name" value="ZF_DAG_PE_1"/>
    <property type="match status" value="1"/>
</dbReference>
<evidence type="ECO:0000313" key="14">
    <source>
        <dbReference type="Ensembl" id="ENSATEP00000019173.2"/>
    </source>
</evidence>
<keyword evidence="4" id="KW-0344">Guanine-nucleotide releasing factor</keyword>
<evidence type="ECO:0000256" key="7">
    <source>
        <dbReference type="ARBA" id="ARBA00022833"/>
    </source>
</evidence>
<protein>
    <recommendedName>
        <fullName evidence="16">Rho guanine nucleotide exchange factor (GEF) 1a</fullName>
    </recommendedName>
</protein>
<feature type="region of interest" description="Disordered" evidence="10">
    <location>
        <begin position="1"/>
        <end position="21"/>
    </location>
</feature>
<dbReference type="GO" id="GO:0007015">
    <property type="term" value="P:actin filament organization"/>
    <property type="evidence" value="ECO:0007669"/>
    <property type="project" value="TreeGrafter"/>
</dbReference>
<dbReference type="InterPro" id="IPR051632">
    <property type="entry name" value="Rho_GEF"/>
</dbReference>
<dbReference type="InterPro" id="IPR035899">
    <property type="entry name" value="DBL_dom_sf"/>
</dbReference>
<evidence type="ECO:0000256" key="8">
    <source>
        <dbReference type="ARBA" id="ARBA00023054"/>
    </source>
</evidence>
<evidence type="ECO:0000256" key="9">
    <source>
        <dbReference type="SAM" id="Coils"/>
    </source>
</evidence>
<dbReference type="Gene3D" id="1.20.900.10">
    <property type="entry name" value="Dbl homology (DH) domain"/>
    <property type="match status" value="1"/>
</dbReference>
<feature type="compositionally biased region" description="Polar residues" evidence="10">
    <location>
        <begin position="751"/>
        <end position="760"/>
    </location>
</feature>
<dbReference type="SMART" id="SM00325">
    <property type="entry name" value="RhoGEF"/>
    <property type="match status" value="1"/>
</dbReference>
<keyword evidence="6" id="KW-0863">Zinc-finger</keyword>
<evidence type="ECO:0000259" key="11">
    <source>
        <dbReference type="PROSITE" id="PS50003"/>
    </source>
</evidence>
<dbReference type="GO" id="GO:0035023">
    <property type="term" value="P:regulation of Rho protein signal transduction"/>
    <property type="evidence" value="ECO:0007669"/>
    <property type="project" value="TreeGrafter"/>
</dbReference>
<evidence type="ECO:0000313" key="15">
    <source>
        <dbReference type="Proteomes" id="UP000265040"/>
    </source>
</evidence>
<keyword evidence="8 9" id="KW-0175">Coiled coil</keyword>
<dbReference type="PROSITE" id="PS50010">
    <property type="entry name" value="DH_2"/>
    <property type="match status" value="1"/>
</dbReference>
<dbReference type="FunFam" id="2.30.29.30:FF:000021">
    <property type="entry name" value="Rho guanine nucleotide exchange factor 2"/>
    <property type="match status" value="1"/>
</dbReference>
<feature type="region of interest" description="Disordered" evidence="10">
    <location>
        <begin position="83"/>
        <end position="104"/>
    </location>
</feature>
<feature type="domain" description="PH" evidence="11">
    <location>
        <begin position="451"/>
        <end position="551"/>
    </location>
</feature>
<dbReference type="GO" id="GO:0005737">
    <property type="term" value="C:cytoplasm"/>
    <property type="evidence" value="ECO:0007669"/>
    <property type="project" value="UniProtKB-SubCell"/>
</dbReference>